<evidence type="ECO:0000313" key="11">
    <source>
        <dbReference type="EMBL" id="TQR15534.1"/>
    </source>
</evidence>
<evidence type="ECO:0000313" key="12">
    <source>
        <dbReference type="Proteomes" id="UP000318937"/>
    </source>
</evidence>
<keyword evidence="3 7" id="KW-0285">Flavoprotein</keyword>
<protein>
    <submittedName>
        <fullName evidence="11">Acyl-CoA dehydrogenase</fullName>
    </submittedName>
</protein>
<dbReference type="GO" id="GO:0050660">
    <property type="term" value="F:flavin adenine dinucleotide binding"/>
    <property type="evidence" value="ECO:0007669"/>
    <property type="project" value="InterPro"/>
</dbReference>
<dbReference type="PANTHER" id="PTHR43884:SF12">
    <property type="entry name" value="ISOVALERYL-COA DEHYDROGENASE, MITOCHONDRIAL-RELATED"/>
    <property type="match status" value="1"/>
</dbReference>
<dbReference type="InterPro" id="IPR046373">
    <property type="entry name" value="Acyl-CoA_Oxase/DH_mid-dom_sf"/>
</dbReference>
<dbReference type="Pfam" id="PF00441">
    <property type="entry name" value="Acyl-CoA_dh_1"/>
    <property type="match status" value="1"/>
</dbReference>
<evidence type="ECO:0000256" key="2">
    <source>
        <dbReference type="ARBA" id="ARBA00009347"/>
    </source>
</evidence>
<keyword evidence="12" id="KW-1185">Reference proteome</keyword>
<name>A0A544TDJ9_9BACI</name>
<comment type="caution">
    <text evidence="11">The sequence shown here is derived from an EMBL/GenBank/DDBJ whole genome shotgun (WGS) entry which is preliminary data.</text>
</comment>
<evidence type="ECO:0000259" key="9">
    <source>
        <dbReference type="Pfam" id="PF02770"/>
    </source>
</evidence>
<dbReference type="InterPro" id="IPR009075">
    <property type="entry name" value="AcylCo_DH/oxidase_C"/>
</dbReference>
<dbReference type="Gene3D" id="1.10.540.10">
    <property type="entry name" value="Acyl-CoA dehydrogenase/oxidase, N-terminal domain"/>
    <property type="match status" value="1"/>
</dbReference>
<dbReference type="RefSeq" id="WP_142606686.1">
    <property type="nucleotide sequence ID" value="NZ_VDGG01000014.1"/>
</dbReference>
<dbReference type="FunFam" id="1.20.140.10:FF:000004">
    <property type="entry name" value="Acyl-CoA dehydrogenase FadE25"/>
    <property type="match status" value="1"/>
</dbReference>
<comment type="similarity">
    <text evidence="2 7">Belongs to the acyl-CoA dehydrogenase family.</text>
</comment>
<dbReference type="GO" id="GO:0003995">
    <property type="term" value="F:acyl-CoA dehydrogenase activity"/>
    <property type="evidence" value="ECO:0007669"/>
    <property type="project" value="TreeGrafter"/>
</dbReference>
<evidence type="ECO:0000256" key="1">
    <source>
        <dbReference type="ARBA" id="ARBA00001974"/>
    </source>
</evidence>
<dbReference type="EMBL" id="VDGG01000014">
    <property type="protein sequence ID" value="TQR15534.1"/>
    <property type="molecule type" value="Genomic_DNA"/>
</dbReference>
<dbReference type="SUPFAM" id="SSF56645">
    <property type="entry name" value="Acyl-CoA dehydrogenase NM domain-like"/>
    <property type="match status" value="1"/>
</dbReference>
<dbReference type="Proteomes" id="UP000318937">
    <property type="component" value="Unassembled WGS sequence"/>
</dbReference>
<evidence type="ECO:0000256" key="6">
    <source>
        <dbReference type="ARBA" id="ARBA00052546"/>
    </source>
</evidence>
<dbReference type="FunFam" id="2.40.110.10:FF:000009">
    <property type="entry name" value="Acyl-CoA dehydrogenase"/>
    <property type="match status" value="1"/>
</dbReference>
<feature type="domain" description="Acyl-CoA oxidase/dehydrogenase middle" evidence="9">
    <location>
        <begin position="121"/>
        <end position="219"/>
    </location>
</feature>
<comment type="cofactor">
    <cofactor evidence="1 7">
        <name>FAD</name>
        <dbReference type="ChEBI" id="CHEBI:57692"/>
    </cofactor>
</comment>
<evidence type="ECO:0000259" key="10">
    <source>
        <dbReference type="Pfam" id="PF02771"/>
    </source>
</evidence>
<dbReference type="FunFam" id="1.10.540.10:FF:000002">
    <property type="entry name" value="Acyl-CoA dehydrogenase FadE19"/>
    <property type="match status" value="1"/>
</dbReference>
<evidence type="ECO:0000256" key="7">
    <source>
        <dbReference type="RuleBase" id="RU362125"/>
    </source>
</evidence>
<dbReference type="Pfam" id="PF02770">
    <property type="entry name" value="Acyl-CoA_dh_M"/>
    <property type="match status" value="1"/>
</dbReference>
<keyword evidence="4 7" id="KW-0274">FAD</keyword>
<dbReference type="InterPro" id="IPR037069">
    <property type="entry name" value="AcylCoA_DH/ox_N_sf"/>
</dbReference>
<organism evidence="11 12">
    <name type="scientific">Psychrobacillus soli</name>
    <dbReference type="NCBI Taxonomy" id="1543965"/>
    <lineage>
        <taxon>Bacteria</taxon>
        <taxon>Bacillati</taxon>
        <taxon>Bacillota</taxon>
        <taxon>Bacilli</taxon>
        <taxon>Bacillales</taxon>
        <taxon>Bacillaceae</taxon>
        <taxon>Psychrobacillus</taxon>
    </lineage>
</organism>
<dbReference type="AlphaFoldDB" id="A0A544TDJ9"/>
<dbReference type="Gene3D" id="1.20.140.10">
    <property type="entry name" value="Butyryl-CoA Dehydrogenase, subunit A, domain 3"/>
    <property type="match status" value="1"/>
</dbReference>
<accession>A0A544TDJ9</accession>
<dbReference type="SUPFAM" id="SSF47203">
    <property type="entry name" value="Acyl-CoA dehydrogenase C-terminal domain-like"/>
    <property type="match status" value="1"/>
</dbReference>
<comment type="catalytic activity">
    <reaction evidence="6">
        <text>a 2,3-saturated acyl-CoA + A = a 2,3-dehydroacyl-CoA + AH2</text>
        <dbReference type="Rhea" id="RHEA:48608"/>
        <dbReference type="ChEBI" id="CHEBI:13193"/>
        <dbReference type="ChEBI" id="CHEBI:17499"/>
        <dbReference type="ChEBI" id="CHEBI:60015"/>
        <dbReference type="ChEBI" id="CHEBI:65111"/>
    </reaction>
</comment>
<reference evidence="11 12" key="1">
    <citation type="submission" date="2019-05" db="EMBL/GenBank/DDBJ databases">
        <title>Psychrobacillus vulpis sp. nov., a new species isolated from feces of a red fox that inhabits in The Tablas de Daimiel Natural Park, Albacete, Spain.</title>
        <authorList>
            <person name="Rodriguez M."/>
            <person name="Reina J.C."/>
            <person name="Bejar V."/>
            <person name="Llamas I."/>
        </authorList>
    </citation>
    <scope>NUCLEOTIDE SEQUENCE [LARGE SCALE GENOMIC DNA]</scope>
    <source>
        <strain evidence="11 12">NHI-2</strain>
    </source>
</reference>
<dbReference type="Pfam" id="PF02771">
    <property type="entry name" value="Acyl-CoA_dh_N"/>
    <property type="match status" value="1"/>
</dbReference>
<dbReference type="Gene3D" id="2.40.110.10">
    <property type="entry name" value="Butyryl-CoA Dehydrogenase, subunit A, domain 2"/>
    <property type="match status" value="1"/>
</dbReference>
<gene>
    <name evidence="11" type="ORF">FG383_07975</name>
</gene>
<feature type="domain" description="Acyl-CoA dehydrogenase/oxidase N-terminal" evidence="10">
    <location>
        <begin position="7"/>
        <end position="117"/>
    </location>
</feature>
<dbReference type="InterPro" id="IPR006091">
    <property type="entry name" value="Acyl-CoA_Oxase/DH_mid-dom"/>
</dbReference>
<dbReference type="InterPro" id="IPR036250">
    <property type="entry name" value="AcylCo_DH-like_C"/>
</dbReference>
<evidence type="ECO:0000256" key="4">
    <source>
        <dbReference type="ARBA" id="ARBA00022827"/>
    </source>
</evidence>
<evidence type="ECO:0000256" key="5">
    <source>
        <dbReference type="ARBA" id="ARBA00023002"/>
    </source>
</evidence>
<dbReference type="OrthoDB" id="2769798at2"/>
<keyword evidence="5 7" id="KW-0560">Oxidoreductase</keyword>
<dbReference type="InterPro" id="IPR009100">
    <property type="entry name" value="AcylCoA_DH/oxidase_NM_dom_sf"/>
</dbReference>
<proteinExistence type="inferred from homology"/>
<evidence type="ECO:0000259" key="8">
    <source>
        <dbReference type="Pfam" id="PF00441"/>
    </source>
</evidence>
<evidence type="ECO:0000256" key="3">
    <source>
        <dbReference type="ARBA" id="ARBA00022630"/>
    </source>
</evidence>
<dbReference type="InterPro" id="IPR013786">
    <property type="entry name" value="AcylCoA_DH/ox_N"/>
</dbReference>
<dbReference type="PANTHER" id="PTHR43884">
    <property type="entry name" value="ACYL-COA DEHYDROGENASE"/>
    <property type="match status" value="1"/>
</dbReference>
<feature type="domain" description="Acyl-CoA dehydrogenase/oxidase C-terminal" evidence="8">
    <location>
        <begin position="232"/>
        <end position="379"/>
    </location>
</feature>
<sequence length="384" mass="42496">MDIFLNDEDVMLKETARNFAIKEIQPVINELHEKEQFSAEIHQKMGNLGFVGVPYPVEYGGSGGTWLQFALIHEEISRVDSGVANAIMGNCSVSTLLNTFGTTEQKQKWLPNLLSGKGLGAIALTEPNAGSDANNLRTTAKLENGKWILNGAKTFITNAGTEITELIIVAAVTGIDDRGRKNISTFIVPKETEGLIISPALKKIGWHTSDTRELTFENCVIPEEYLLGELHKGYRQALQAITAGRFLIGSMAVGLAQGSLDYSMTYINERETFGKKLRDYQDVQFKIADMATKIHSARLMVYYAAALCDKNKEFSKAASMAKMQASQVAVEVAKEAVQLHGGYGVMREYDVSRHYQASKIFEIVEGTSEIQKIIISRGLMKEYY</sequence>